<gene>
    <name evidence="2" type="ORF">RMAR00112_LOCUS17985</name>
</gene>
<dbReference type="AlphaFoldDB" id="A0A7S3EET2"/>
<organism evidence="2">
    <name type="scientific">Rhodosorus marinus</name>
    <dbReference type="NCBI Taxonomy" id="101924"/>
    <lineage>
        <taxon>Eukaryota</taxon>
        <taxon>Rhodophyta</taxon>
        <taxon>Stylonematophyceae</taxon>
        <taxon>Stylonematales</taxon>
        <taxon>Stylonemataceae</taxon>
        <taxon>Rhodosorus</taxon>
    </lineage>
</organism>
<evidence type="ECO:0000313" key="2">
    <source>
        <dbReference type="EMBL" id="CAE0049986.1"/>
    </source>
</evidence>
<feature type="compositionally biased region" description="Basic residues" evidence="1">
    <location>
        <begin position="44"/>
        <end position="58"/>
    </location>
</feature>
<proteinExistence type="predicted"/>
<feature type="region of interest" description="Disordered" evidence="1">
    <location>
        <begin position="39"/>
        <end position="102"/>
    </location>
</feature>
<evidence type="ECO:0000256" key="1">
    <source>
        <dbReference type="SAM" id="MobiDB-lite"/>
    </source>
</evidence>
<sequence length="102" mass="11597">MALTSRDKVTTVDAKSETRELPEFPHPTLMTFESAGSVAAVMTRSRKPKKPYRRRQTKPLKERIDPGFAPGKSCYGEEQRRARTLPSIESSPTREEPTRGHR</sequence>
<name>A0A7S3EET2_9RHOD</name>
<feature type="compositionally biased region" description="Basic and acidic residues" evidence="1">
    <location>
        <begin position="92"/>
        <end position="102"/>
    </location>
</feature>
<dbReference type="EMBL" id="HBHW01023447">
    <property type="protein sequence ID" value="CAE0049986.1"/>
    <property type="molecule type" value="Transcribed_RNA"/>
</dbReference>
<feature type="compositionally biased region" description="Basic and acidic residues" evidence="1">
    <location>
        <begin position="1"/>
        <end position="23"/>
    </location>
</feature>
<feature type="region of interest" description="Disordered" evidence="1">
    <location>
        <begin position="1"/>
        <end position="27"/>
    </location>
</feature>
<reference evidence="2" key="1">
    <citation type="submission" date="2021-01" db="EMBL/GenBank/DDBJ databases">
        <authorList>
            <person name="Corre E."/>
            <person name="Pelletier E."/>
            <person name="Niang G."/>
            <person name="Scheremetjew M."/>
            <person name="Finn R."/>
            <person name="Kale V."/>
            <person name="Holt S."/>
            <person name="Cochrane G."/>
            <person name="Meng A."/>
            <person name="Brown T."/>
            <person name="Cohen L."/>
        </authorList>
    </citation>
    <scope>NUCLEOTIDE SEQUENCE</scope>
    <source>
        <strain evidence="2">CCMP 769</strain>
    </source>
</reference>
<accession>A0A7S3EET2</accession>
<protein>
    <submittedName>
        <fullName evidence="2">Uncharacterized protein</fullName>
    </submittedName>
</protein>